<keyword evidence="2" id="KW-0812">Transmembrane</keyword>
<keyword evidence="2" id="KW-1133">Transmembrane helix</keyword>
<dbReference type="Proteomes" id="UP000011976">
    <property type="component" value="Unassembled WGS sequence"/>
</dbReference>
<feature type="transmembrane region" description="Helical" evidence="2">
    <location>
        <begin position="275"/>
        <end position="294"/>
    </location>
</feature>
<dbReference type="AlphaFoldDB" id="M9MD44"/>
<feature type="compositionally biased region" description="Low complexity" evidence="1">
    <location>
        <begin position="247"/>
        <end position="264"/>
    </location>
</feature>
<evidence type="ECO:0000313" key="4">
    <source>
        <dbReference type="Proteomes" id="UP000011976"/>
    </source>
</evidence>
<accession>M9MD44</accession>
<proteinExistence type="predicted"/>
<name>M9MD44_PSEA3</name>
<feature type="region of interest" description="Disordered" evidence="1">
    <location>
        <begin position="245"/>
        <end position="266"/>
    </location>
</feature>
<keyword evidence="2" id="KW-0472">Membrane</keyword>
<evidence type="ECO:0000256" key="1">
    <source>
        <dbReference type="SAM" id="MobiDB-lite"/>
    </source>
</evidence>
<sequence>MTSLCSSSNRKAGAAVSPRHTLPAPLQNDQNVPAAVQAVTVRIQADSIQYTTTSTRRCLSSPLYILAPCQDGLNGLICRVCVHAICTATLFRAGPESSHPHTRRNSAKKQIDSIPKLIDHHTEMAAAGASVCNGTALPTSTAFQIAAGRPFCGYVGFSPSTSGSSAIQSCCAGMVLNGSQYDASEAGASAPRKYEGCIVYCQVAEKFARRPTEWQRCVEPLLPPSSVGDQWTCDVGRNVSISGAMVNGSESNSGSNTGSPNGAGRDMKMTASNTLLPLVILILLALQLVLPAAAATTSA</sequence>
<dbReference type="EMBL" id="DF196775">
    <property type="protein sequence ID" value="GAC74078.1"/>
    <property type="molecule type" value="Genomic_DNA"/>
</dbReference>
<dbReference type="OrthoDB" id="2553467at2759"/>
<feature type="region of interest" description="Disordered" evidence="1">
    <location>
        <begin position="1"/>
        <end position="29"/>
    </location>
</feature>
<organism evidence="3 4">
    <name type="scientific">Pseudozyma antarctica (strain T-34)</name>
    <name type="common">Yeast</name>
    <name type="synonym">Candida antarctica</name>
    <dbReference type="NCBI Taxonomy" id="1151754"/>
    <lineage>
        <taxon>Eukaryota</taxon>
        <taxon>Fungi</taxon>
        <taxon>Dikarya</taxon>
        <taxon>Basidiomycota</taxon>
        <taxon>Ustilaginomycotina</taxon>
        <taxon>Ustilaginomycetes</taxon>
        <taxon>Ustilaginales</taxon>
        <taxon>Ustilaginaceae</taxon>
        <taxon>Moesziomyces</taxon>
    </lineage>
</organism>
<evidence type="ECO:0000256" key="2">
    <source>
        <dbReference type="SAM" id="Phobius"/>
    </source>
</evidence>
<feature type="compositionally biased region" description="Polar residues" evidence="1">
    <location>
        <begin position="1"/>
        <end position="10"/>
    </location>
</feature>
<reference evidence="4" key="1">
    <citation type="journal article" date="2013" name="Genome Announc.">
        <title>Genome sequence of the basidiomycetous yeast Pseudozyma antarctica T-34, a producer of the glycolipid biosurfactants mannosylerythritol lipids.</title>
        <authorList>
            <person name="Morita T."/>
            <person name="Koike H."/>
            <person name="Koyama Y."/>
            <person name="Hagiwara H."/>
            <person name="Ito E."/>
            <person name="Fukuoka T."/>
            <person name="Imura T."/>
            <person name="Machida M."/>
            <person name="Kitamoto D."/>
        </authorList>
    </citation>
    <scope>NUCLEOTIDE SEQUENCE [LARGE SCALE GENOMIC DNA]</scope>
    <source>
        <strain evidence="4">T-34</strain>
    </source>
</reference>
<protein>
    <submittedName>
        <fullName evidence="3">Uncharacterized protein</fullName>
    </submittedName>
</protein>
<evidence type="ECO:0000313" key="3">
    <source>
        <dbReference type="EMBL" id="GAC74078.1"/>
    </source>
</evidence>
<gene>
    <name evidence="3" type="ORF">PANT_9c00440</name>
</gene>